<name>A0ABS9BQI9_9BACT</name>
<organism evidence="1 2">
    <name type="scientific">Mariniradius sediminis</name>
    <dbReference type="NCBI Taxonomy" id="2909237"/>
    <lineage>
        <taxon>Bacteria</taxon>
        <taxon>Pseudomonadati</taxon>
        <taxon>Bacteroidota</taxon>
        <taxon>Cytophagia</taxon>
        <taxon>Cytophagales</taxon>
        <taxon>Cyclobacteriaceae</taxon>
        <taxon>Mariniradius</taxon>
    </lineage>
</organism>
<protein>
    <submittedName>
        <fullName evidence="1">Uncharacterized protein</fullName>
    </submittedName>
</protein>
<proteinExistence type="predicted"/>
<keyword evidence="2" id="KW-1185">Reference proteome</keyword>
<gene>
    <name evidence="1" type="ORF">L0U89_04530</name>
</gene>
<dbReference type="Proteomes" id="UP001201449">
    <property type="component" value="Unassembled WGS sequence"/>
</dbReference>
<accession>A0ABS9BQI9</accession>
<comment type="caution">
    <text evidence="1">The sequence shown here is derived from an EMBL/GenBank/DDBJ whole genome shotgun (WGS) entry which is preliminary data.</text>
</comment>
<evidence type="ECO:0000313" key="2">
    <source>
        <dbReference type="Proteomes" id="UP001201449"/>
    </source>
</evidence>
<dbReference type="RefSeq" id="WP_234860443.1">
    <property type="nucleotide sequence ID" value="NZ_JAKEVZ010000003.1"/>
</dbReference>
<evidence type="ECO:0000313" key="1">
    <source>
        <dbReference type="EMBL" id="MCF1750328.1"/>
    </source>
</evidence>
<sequence>MEFEVTENFYKYSPWLKIWEVIRGFLMLFYIPIAYGKHHFDKLRGIEEPEPREQNIWQNYIEFDTYALESLALGNEVSMHLFESGALDFPDWKDWDNPFRFLLKFRSQPEIEALNNAFFDEIDLKTELGIYLIRVNEKGQGMTLCLLPSNTPELIEIVKLKPLSWIMTEMESGTIELIGFADKGKLRTEIKLTTTKPKLH</sequence>
<dbReference type="EMBL" id="JAKEVZ010000003">
    <property type="protein sequence ID" value="MCF1750328.1"/>
    <property type="molecule type" value="Genomic_DNA"/>
</dbReference>
<reference evidence="1 2" key="1">
    <citation type="submission" date="2022-01" db="EMBL/GenBank/DDBJ databases">
        <title>Mariniradius saccharolyticus sp. nov., isolated from sediment of a river.</title>
        <authorList>
            <person name="Liu H."/>
        </authorList>
    </citation>
    <scope>NUCLEOTIDE SEQUENCE [LARGE SCALE GENOMIC DNA]</scope>
    <source>
        <strain evidence="1 2">RY-2</strain>
    </source>
</reference>